<dbReference type="RefSeq" id="WP_110461613.1">
    <property type="nucleotide sequence ID" value="NZ_QKMR01000007.1"/>
</dbReference>
<keyword evidence="3" id="KW-1185">Reference proteome</keyword>
<dbReference type="PANTHER" id="PTHR43792">
    <property type="entry name" value="GNAT FAMILY, PUTATIVE (AFU_ORTHOLOGUE AFUA_3G00765)-RELATED-RELATED"/>
    <property type="match status" value="1"/>
</dbReference>
<proteinExistence type="predicted"/>
<dbReference type="GO" id="GO:0016747">
    <property type="term" value="F:acyltransferase activity, transferring groups other than amino-acyl groups"/>
    <property type="evidence" value="ECO:0007669"/>
    <property type="project" value="InterPro"/>
</dbReference>
<dbReference type="CDD" id="cd04301">
    <property type="entry name" value="NAT_SF"/>
    <property type="match status" value="1"/>
</dbReference>
<dbReference type="PROSITE" id="PS51186">
    <property type="entry name" value="GNAT"/>
    <property type="match status" value="1"/>
</dbReference>
<dbReference type="Proteomes" id="UP000248132">
    <property type="component" value="Unassembled WGS sequence"/>
</dbReference>
<dbReference type="AlphaFoldDB" id="A0A318XL26"/>
<dbReference type="InterPro" id="IPR016181">
    <property type="entry name" value="Acyl_CoA_acyltransferase"/>
</dbReference>
<reference evidence="2 3" key="1">
    <citation type="submission" date="2018-06" db="EMBL/GenBank/DDBJ databases">
        <title>Genomic Encyclopedia of Type Strains, Phase I: the one thousand microbial genomes (KMG-I) project.</title>
        <authorList>
            <person name="Kyrpides N."/>
        </authorList>
    </citation>
    <scope>NUCLEOTIDE SEQUENCE [LARGE SCALE GENOMIC DNA]</scope>
    <source>
        <strain evidence="2 3">DSM 19573</strain>
    </source>
</reference>
<gene>
    <name evidence="2" type="ORF">LY28_01573</name>
</gene>
<dbReference type="InterPro" id="IPR051531">
    <property type="entry name" value="N-acetyltransferase"/>
</dbReference>
<dbReference type="Pfam" id="PF13302">
    <property type="entry name" value="Acetyltransf_3"/>
    <property type="match status" value="1"/>
</dbReference>
<dbReference type="Gene3D" id="3.40.630.30">
    <property type="match status" value="1"/>
</dbReference>
<dbReference type="OrthoDB" id="9785602at2"/>
<feature type="domain" description="N-acetyltransferase" evidence="1">
    <location>
        <begin position="8"/>
        <end position="174"/>
    </location>
</feature>
<evidence type="ECO:0000313" key="3">
    <source>
        <dbReference type="Proteomes" id="UP000248132"/>
    </source>
</evidence>
<sequence length="185" mass="21690">MEFYSERLNYRYFTEQDFELFRSVFSDEKVMKYAWIDKIDKDDDMALFFNDFLNHGNELNSNSSYAFAVFVRENERFAGFADIVINCRNPNGGCGEIGYFLLPEHWGKGYATELSETLVKTGFTRLGLHKMSARCNSKNLKSESVMKKVGMIKEGELRKVRFKNGSWDDEKHYGILIEDWKCDKQ</sequence>
<accession>A0A318XL26</accession>
<name>A0A318XL26_9FIRM</name>
<evidence type="ECO:0000259" key="1">
    <source>
        <dbReference type="PROSITE" id="PS51186"/>
    </source>
</evidence>
<protein>
    <submittedName>
        <fullName evidence="2">Ribosomal-protein-alanine N-acetyltransferase</fullName>
    </submittedName>
</protein>
<keyword evidence="2" id="KW-0808">Transferase</keyword>
<evidence type="ECO:0000313" key="2">
    <source>
        <dbReference type="EMBL" id="PYG88233.1"/>
    </source>
</evidence>
<dbReference type="EMBL" id="QKMR01000007">
    <property type="protein sequence ID" value="PYG88233.1"/>
    <property type="molecule type" value="Genomic_DNA"/>
</dbReference>
<comment type="caution">
    <text evidence="2">The sequence shown here is derived from an EMBL/GenBank/DDBJ whole genome shotgun (WGS) entry which is preliminary data.</text>
</comment>
<dbReference type="SUPFAM" id="SSF55729">
    <property type="entry name" value="Acyl-CoA N-acyltransferases (Nat)"/>
    <property type="match status" value="1"/>
</dbReference>
<dbReference type="InterPro" id="IPR000182">
    <property type="entry name" value="GNAT_dom"/>
</dbReference>
<organism evidence="2 3">
    <name type="scientific">Ruminiclostridium sufflavum DSM 19573</name>
    <dbReference type="NCBI Taxonomy" id="1121337"/>
    <lineage>
        <taxon>Bacteria</taxon>
        <taxon>Bacillati</taxon>
        <taxon>Bacillota</taxon>
        <taxon>Clostridia</taxon>
        <taxon>Eubacteriales</taxon>
        <taxon>Oscillospiraceae</taxon>
        <taxon>Ruminiclostridium</taxon>
    </lineage>
</organism>